<evidence type="ECO:0000256" key="3">
    <source>
        <dbReference type="ARBA" id="ARBA00022618"/>
    </source>
</evidence>
<comment type="similarity">
    <text evidence="1">Belongs to the WD repeat CDC20/Fizzy family.</text>
</comment>
<sequence length="583" mass="64680">MESLNSQMGSFSLSGFKTPSLFPSARARSQPGEKLSLSTSQKIRIRRRSKTPGLASNENRYRAFSATKFSQDRANRSRSKSKHSSASARRKTPTSKTSSKSHKTPKSNKTPTSKSKRQTPKSGDRFIPLRSATNLSLARQSPYRHGPPQEKSNEVPDSPYSAAASTASKRASHKALCQAFFDKDDINDAQVLTCRARLPSAPVIDHSSVYSAAPKDSERKASKKYRSIANKAFRVLDAPYILDDFFLNLLCWSSKNVLAVSLDDRVYLRGTDEEIIELTSIVNDNDEPVQVTSLHWIDNGSHIAIGTNASTIELWKIVELPGQTISSQTCQKLRKMQSTSGRSARGRIASLSWNSSHSWLLSGARNGSIQVHDICVSDHHRSTLEFHQKEVCTLEWNKAGTLLASGSADCVCCVWDSKSIEQSVQNNTHVGIVRPKFTFTHSSAPVKGISWCPWEKNLVAVGGGKADKTIRFYDTRTGDLLRSVSTKSQICQLLFSPHARELISTHGSPKYQLIVWDYDEMVHIGVLEGHKSRVLHIALDPTGTTLCTASPDETLRLWKVFEEPKKKRNPFPCSSSGFTNSIR</sequence>
<dbReference type="PANTHER" id="PTHR19918">
    <property type="entry name" value="CELL DIVISION CYCLE 20 CDC20 FIZZY -RELATED"/>
    <property type="match status" value="1"/>
</dbReference>
<feature type="region of interest" description="Disordered" evidence="8">
    <location>
        <begin position="1"/>
        <end position="166"/>
    </location>
</feature>
<reference evidence="10" key="1">
    <citation type="submission" date="2017-11" db="EMBL/GenBank/DDBJ databases">
        <title>The sensing device of the deep-sea amphipod.</title>
        <authorList>
            <person name="Kobayashi H."/>
            <person name="Nagahama T."/>
            <person name="Arai W."/>
            <person name="Sasagawa Y."/>
            <person name="Umeda M."/>
            <person name="Hayashi T."/>
            <person name="Nikaido I."/>
            <person name="Watanabe H."/>
            <person name="Oguri K."/>
            <person name="Kitazato H."/>
            <person name="Fujioka K."/>
            <person name="Kido Y."/>
            <person name="Takami H."/>
        </authorList>
    </citation>
    <scope>NUCLEOTIDE SEQUENCE</scope>
    <source>
        <tissue evidence="10">Whole body</tissue>
    </source>
</reference>
<evidence type="ECO:0000256" key="4">
    <source>
        <dbReference type="ARBA" id="ARBA00022737"/>
    </source>
</evidence>
<dbReference type="InterPro" id="IPR033010">
    <property type="entry name" value="Cdc20/Fizzy"/>
</dbReference>
<evidence type="ECO:0000256" key="5">
    <source>
        <dbReference type="ARBA" id="ARBA00022776"/>
    </source>
</evidence>
<feature type="compositionally biased region" description="Basic residues" evidence="8">
    <location>
        <begin position="76"/>
        <end position="106"/>
    </location>
</feature>
<dbReference type="InterPro" id="IPR036322">
    <property type="entry name" value="WD40_repeat_dom_sf"/>
</dbReference>
<proteinExistence type="evidence at transcript level"/>
<dbReference type="PANTHER" id="PTHR19918:SF8">
    <property type="entry name" value="FI02843P"/>
    <property type="match status" value="1"/>
</dbReference>
<dbReference type="Gene3D" id="2.130.10.10">
    <property type="entry name" value="YVTN repeat-like/Quinoprotein amine dehydrogenase"/>
    <property type="match status" value="1"/>
</dbReference>
<feature type="domain" description="CDC20/Fizzy WD40" evidence="9">
    <location>
        <begin position="236"/>
        <end position="558"/>
    </location>
</feature>
<evidence type="ECO:0000259" key="9">
    <source>
        <dbReference type="Pfam" id="PF24807"/>
    </source>
</evidence>
<feature type="compositionally biased region" description="Polar residues" evidence="8">
    <location>
        <begin position="1"/>
        <end position="17"/>
    </location>
</feature>
<dbReference type="GO" id="GO:1905786">
    <property type="term" value="P:positive regulation of anaphase-promoting complex-dependent catabolic process"/>
    <property type="evidence" value="ECO:0007669"/>
    <property type="project" value="TreeGrafter"/>
</dbReference>
<evidence type="ECO:0000313" key="10">
    <source>
        <dbReference type="EMBL" id="LAC24955.1"/>
    </source>
</evidence>
<organism evidence="10">
    <name type="scientific">Hirondellea gigas</name>
    <dbReference type="NCBI Taxonomy" id="1518452"/>
    <lineage>
        <taxon>Eukaryota</taxon>
        <taxon>Metazoa</taxon>
        <taxon>Ecdysozoa</taxon>
        <taxon>Arthropoda</taxon>
        <taxon>Crustacea</taxon>
        <taxon>Multicrustacea</taxon>
        <taxon>Malacostraca</taxon>
        <taxon>Eumalacostraca</taxon>
        <taxon>Peracarida</taxon>
        <taxon>Amphipoda</taxon>
        <taxon>Amphilochidea</taxon>
        <taxon>Lysianassida</taxon>
        <taxon>Lysianassidira</taxon>
        <taxon>Lysianassoidea</taxon>
        <taxon>Lysianassidae</taxon>
        <taxon>Hirondellea</taxon>
    </lineage>
</organism>
<dbReference type="EMBL" id="IACT01005812">
    <property type="protein sequence ID" value="LAC24955.1"/>
    <property type="molecule type" value="mRNA"/>
</dbReference>
<dbReference type="SMART" id="SM00320">
    <property type="entry name" value="WD40"/>
    <property type="match status" value="6"/>
</dbReference>
<dbReference type="GO" id="GO:0010997">
    <property type="term" value="F:anaphase-promoting complex binding"/>
    <property type="evidence" value="ECO:0007669"/>
    <property type="project" value="InterPro"/>
</dbReference>
<evidence type="ECO:0000256" key="6">
    <source>
        <dbReference type="ARBA" id="ARBA00023306"/>
    </source>
</evidence>
<evidence type="ECO:0000256" key="1">
    <source>
        <dbReference type="ARBA" id="ARBA00006445"/>
    </source>
</evidence>
<dbReference type="Pfam" id="PF24807">
    <property type="entry name" value="WD40_CDC20-Fz"/>
    <property type="match status" value="1"/>
</dbReference>
<dbReference type="GO" id="GO:0031145">
    <property type="term" value="P:anaphase-promoting complex-dependent catabolic process"/>
    <property type="evidence" value="ECO:0007669"/>
    <property type="project" value="TreeGrafter"/>
</dbReference>
<evidence type="ECO:0000256" key="2">
    <source>
        <dbReference type="ARBA" id="ARBA00022574"/>
    </source>
</evidence>
<dbReference type="PROSITE" id="PS50082">
    <property type="entry name" value="WD_REPEATS_2"/>
    <property type="match status" value="2"/>
</dbReference>
<dbReference type="PROSITE" id="PS50294">
    <property type="entry name" value="WD_REPEATS_REGION"/>
    <property type="match status" value="2"/>
</dbReference>
<keyword evidence="6" id="KW-0131">Cell cycle</keyword>
<keyword evidence="2 7" id="KW-0853">WD repeat</keyword>
<keyword evidence="3 10" id="KW-0132">Cell division</keyword>
<evidence type="ECO:0000256" key="8">
    <source>
        <dbReference type="SAM" id="MobiDB-lite"/>
    </source>
</evidence>
<evidence type="ECO:0000256" key="7">
    <source>
        <dbReference type="PROSITE-ProRule" id="PRU00221"/>
    </source>
</evidence>
<name>A0A6A7G4X9_9CRUS</name>
<feature type="repeat" description="WD" evidence="7">
    <location>
        <begin position="527"/>
        <end position="560"/>
    </location>
</feature>
<dbReference type="InterPro" id="IPR001680">
    <property type="entry name" value="WD40_rpt"/>
</dbReference>
<dbReference type="AlphaFoldDB" id="A0A6A7G4X9"/>
<feature type="repeat" description="WD" evidence="7">
    <location>
        <begin position="384"/>
        <end position="425"/>
    </location>
</feature>
<dbReference type="GO" id="GO:0051301">
    <property type="term" value="P:cell division"/>
    <property type="evidence" value="ECO:0007669"/>
    <property type="project" value="UniProtKB-KW"/>
</dbReference>
<keyword evidence="5" id="KW-0498">Mitosis</keyword>
<keyword evidence="4" id="KW-0677">Repeat</keyword>
<dbReference type="GO" id="GO:0005680">
    <property type="term" value="C:anaphase-promoting complex"/>
    <property type="evidence" value="ECO:0007669"/>
    <property type="project" value="TreeGrafter"/>
</dbReference>
<dbReference type="InterPro" id="IPR056150">
    <property type="entry name" value="WD40_CDC20-Fz"/>
</dbReference>
<dbReference type="InterPro" id="IPR015943">
    <property type="entry name" value="WD40/YVTN_repeat-like_dom_sf"/>
</dbReference>
<dbReference type="SUPFAM" id="SSF50978">
    <property type="entry name" value="WD40 repeat-like"/>
    <property type="match status" value="1"/>
</dbReference>
<dbReference type="GO" id="GO:1990757">
    <property type="term" value="F:ubiquitin ligase activator activity"/>
    <property type="evidence" value="ECO:0007669"/>
    <property type="project" value="TreeGrafter"/>
</dbReference>
<protein>
    <submittedName>
        <fullName evidence="10">Cell division cycle protein 20 homolog</fullName>
    </submittedName>
</protein>
<accession>A0A6A7G4X9</accession>